<protein>
    <submittedName>
        <fullName evidence="1">Uncharacterized protein</fullName>
    </submittedName>
</protein>
<evidence type="ECO:0000313" key="1">
    <source>
        <dbReference type="EMBL" id="KAI0053690.1"/>
    </source>
</evidence>
<accession>A0ACB8SB79</accession>
<name>A0ACB8SB79_9AGAM</name>
<dbReference type="EMBL" id="MU275839">
    <property type="protein sequence ID" value="KAI0053690.1"/>
    <property type="molecule type" value="Genomic_DNA"/>
</dbReference>
<proteinExistence type="predicted"/>
<dbReference type="Proteomes" id="UP000814033">
    <property type="component" value="Unassembled WGS sequence"/>
</dbReference>
<organism evidence="1 2">
    <name type="scientific">Auriscalpium vulgare</name>
    <dbReference type="NCBI Taxonomy" id="40419"/>
    <lineage>
        <taxon>Eukaryota</taxon>
        <taxon>Fungi</taxon>
        <taxon>Dikarya</taxon>
        <taxon>Basidiomycota</taxon>
        <taxon>Agaricomycotina</taxon>
        <taxon>Agaricomycetes</taxon>
        <taxon>Russulales</taxon>
        <taxon>Auriscalpiaceae</taxon>
        <taxon>Auriscalpium</taxon>
    </lineage>
</organism>
<reference evidence="1" key="1">
    <citation type="submission" date="2021-02" db="EMBL/GenBank/DDBJ databases">
        <authorList>
            <consortium name="DOE Joint Genome Institute"/>
            <person name="Ahrendt S."/>
            <person name="Looney B.P."/>
            <person name="Miyauchi S."/>
            <person name="Morin E."/>
            <person name="Drula E."/>
            <person name="Courty P.E."/>
            <person name="Chicoki N."/>
            <person name="Fauchery L."/>
            <person name="Kohler A."/>
            <person name="Kuo A."/>
            <person name="Labutti K."/>
            <person name="Pangilinan J."/>
            <person name="Lipzen A."/>
            <person name="Riley R."/>
            <person name="Andreopoulos W."/>
            <person name="He G."/>
            <person name="Johnson J."/>
            <person name="Barry K.W."/>
            <person name="Grigoriev I.V."/>
            <person name="Nagy L."/>
            <person name="Hibbett D."/>
            <person name="Henrissat B."/>
            <person name="Matheny P.B."/>
            <person name="Labbe J."/>
            <person name="Martin F."/>
        </authorList>
    </citation>
    <scope>NUCLEOTIDE SEQUENCE</scope>
    <source>
        <strain evidence="1">FP105234-sp</strain>
    </source>
</reference>
<gene>
    <name evidence="1" type="ORF">FA95DRAFT_1552197</name>
</gene>
<keyword evidence="2" id="KW-1185">Reference proteome</keyword>
<sequence>MPQVHTLNLTSDFINGDVIPEELLTSPAPRMHALTLRQDYRGALLPSAFLGNEAPLLRHLSLTGFYPICWTSVFDNLLSLEIITDPPVFVLSNFNAMFDAISRMPALQDLTLSHCLPTLAASPAQHSVPLVHLKSCTLDGPFLDAVHFLARLQLPSEVMLRLQLIMDDSDGLAQDIHQSDLSTLLLYFNGPVDFPLCKLSITNGNTVLKINGERIGGGLYAEFAVAFLWTTPEEPPQLAVLNALAKSIAFESVESLSVDVVSHIFHSNDITPVDTDMWCTILRRGADMTDIHASGEAGGTLIRALSSLDNTEPGQWVPLLENLEFHCMPFYSFRSGDDIEYDTAAILRTWLGLRCNTGRPLASITLLYCEGVPSGLLELSPSTKMYQREIDFYAPNL</sequence>
<comment type="caution">
    <text evidence="1">The sequence shown here is derived from an EMBL/GenBank/DDBJ whole genome shotgun (WGS) entry which is preliminary data.</text>
</comment>
<evidence type="ECO:0000313" key="2">
    <source>
        <dbReference type="Proteomes" id="UP000814033"/>
    </source>
</evidence>
<reference evidence="1" key="2">
    <citation type="journal article" date="2022" name="New Phytol.">
        <title>Evolutionary transition to the ectomycorrhizal habit in the genomes of a hyperdiverse lineage of mushroom-forming fungi.</title>
        <authorList>
            <person name="Looney B."/>
            <person name="Miyauchi S."/>
            <person name="Morin E."/>
            <person name="Drula E."/>
            <person name="Courty P.E."/>
            <person name="Kohler A."/>
            <person name="Kuo A."/>
            <person name="LaButti K."/>
            <person name="Pangilinan J."/>
            <person name="Lipzen A."/>
            <person name="Riley R."/>
            <person name="Andreopoulos W."/>
            <person name="He G."/>
            <person name="Johnson J."/>
            <person name="Nolan M."/>
            <person name="Tritt A."/>
            <person name="Barry K.W."/>
            <person name="Grigoriev I.V."/>
            <person name="Nagy L.G."/>
            <person name="Hibbett D."/>
            <person name="Henrissat B."/>
            <person name="Matheny P.B."/>
            <person name="Labbe J."/>
            <person name="Martin F.M."/>
        </authorList>
    </citation>
    <scope>NUCLEOTIDE SEQUENCE</scope>
    <source>
        <strain evidence="1">FP105234-sp</strain>
    </source>
</reference>